<dbReference type="PANTHER" id="PTHR13935">
    <property type="entry name" value="ACHAETE-SCUTE TRANSCRIPTION FACTOR-RELATED"/>
    <property type="match status" value="1"/>
</dbReference>
<dbReference type="Gene3D" id="4.10.280.10">
    <property type="entry name" value="Helix-loop-helix DNA-binding domain"/>
    <property type="match status" value="1"/>
</dbReference>
<reference evidence="9" key="2">
    <citation type="journal article" date="2017" name="Plant J.">
        <title>Araport11: a complete reannotation of the Arabidopsis thaliana reference genome.</title>
        <authorList>
            <person name="Cheng C.Y."/>
            <person name="Krishnakumar V."/>
            <person name="Chan A.P."/>
            <person name="Thibaud-Nissen F."/>
            <person name="Schobel S."/>
            <person name="Town C.D."/>
        </authorList>
    </citation>
    <scope>GENOME REANNOTATION</scope>
    <source>
        <strain evidence="9">cv. Columbia</strain>
    </source>
</reference>
<feature type="compositionally biased region" description="Polar residues" evidence="5">
    <location>
        <begin position="1"/>
        <end position="13"/>
    </location>
</feature>
<dbReference type="EMBL" id="CP002684">
    <property type="protein sequence ID" value="ANM60654.1"/>
    <property type="molecule type" value="Genomic_DNA"/>
</dbReference>
<evidence type="ECO:0000256" key="5">
    <source>
        <dbReference type="SAM" id="MobiDB-lite"/>
    </source>
</evidence>
<dbReference type="PANTHER" id="PTHR13935:SF104">
    <property type="entry name" value="TRANSCRIPTION FACTOR BHLH160"/>
    <property type="match status" value="1"/>
</dbReference>
<dbReference type="GO" id="GO:0003677">
    <property type="term" value="F:DNA binding"/>
    <property type="evidence" value="ECO:0007669"/>
    <property type="project" value="UniProtKB-KW"/>
</dbReference>
<evidence type="ECO:0000256" key="3">
    <source>
        <dbReference type="ARBA" id="ARBA00023163"/>
    </source>
</evidence>
<reference evidence="8 9" key="1">
    <citation type="journal article" date="2000" name="Nature">
        <title>Sequence and analysis of chromosome 1 of the plant Arabidopsis thaliana.</title>
        <authorList>
            <person name="Theologis A."/>
            <person name="Ecker J.R."/>
            <person name="Palm C.J."/>
            <person name="Federspiel N.A."/>
            <person name="Kaul S."/>
            <person name="White O."/>
            <person name="Alonso J."/>
            <person name="Altafi H."/>
            <person name="Araujo R."/>
            <person name="Bowman C.L."/>
            <person name="Brooks S.Y."/>
            <person name="Buehler E."/>
            <person name="Chan A."/>
            <person name="Chao Q."/>
            <person name="Chen H."/>
            <person name="Cheuk R.F."/>
            <person name="Chin C.W."/>
            <person name="Chung M.K."/>
            <person name="Conn L."/>
            <person name="Conway A.B."/>
            <person name="Conway A.R."/>
            <person name="Creasy T.H."/>
            <person name="Dewar K."/>
            <person name="Dunn P."/>
            <person name="Etgu P."/>
            <person name="Feldblyum T.V."/>
            <person name="Feng J."/>
            <person name="Fong B."/>
            <person name="Fujii C.Y."/>
            <person name="Gill J.E."/>
            <person name="Goldsmith A.D."/>
            <person name="Haas B."/>
            <person name="Hansen N.F."/>
            <person name="Hughes B."/>
            <person name="Huizar L."/>
            <person name="Hunter J.L."/>
            <person name="Jenkins J."/>
            <person name="Johnson-Hopson C."/>
            <person name="Khan S."/>
            <person name="Khaykin E."/>
            <person name="Kim C.J."/>
            <person name="Koo H.L."/>
            <person name="Kremenetskaia I."/>
            <person name="Kurtz D.B."/>
            <person name="Kwan A."/>
            <person name="Lam B."/>
            <person name="Langin-Hooper S."/>
            <person name="Lee A."/>
            <person name="Lee J.M."/>
            <person name="Lenz C.A."/>
            <person name="Li J.H."/>
            <person name="Li Y."/>
            <person name="Lin X."/>
            <person name="Liu S.X."/>
            <person name="Liu Z.A."/>
            <person name="Luros J.S."/>
            <person name="Maiti R."/>
            <person name="Marziali A."/>
            <person name="Militscher J."/>
            <person name="Miranda M."/>
            <person name="Nguyen M."/>
            <person name="Nierman W.C."/>
            <person name="Osborne B.I."/>
            <person name="Pai G."/>
            <person name="Peterson J."/>
            <person name="Pham P.K."/>
            <person name="Rizzo M."/>
            <person name="Rooney T."/>
            <person name="Rowley D."/>
            <person name="Sakano H."/>
            <person name="Salzberg S.L."/>
            <person name="Schwartz J.R."/>
            <person name="Shinn P."/>
            <person name="Southwick A.M."/>
            <person name="Sun H."/>
            <person name="Tallon L.J."/>
            <person name="Tambunga G."/>
            <person name="Toriumi M.J."/>
            <person name="Town C.D."/>
            <person name="Utterback T."/>
            <person name="Van Aken S."/>
            <person name="Vaysberg M."/>
            <person name="Vysotskaia V.S."/>
            <person name="Walker M."/>
            <person name="Wu D."/>
            <person name="Yu G."/>
            <person name="Fraser C.M."/>
            <person name="Venter J.C."/>
            <person name="Davis R.W."/>
        </authorList>
    </citation>
    <scope>NUCLEOTIDE SEQUENCE [LARGE SCALE GENOMIC DNA]</scope>
    <source>
        <strain evidence="9">cv. Columbia</strain>
    </source>
</reference>
<evidence type="ECO:0000256" key="4">
    <source>
        <dbReference type="ARBA" id="ARBA00023242"/>
    </source>
</evidence>
<dbReference type="GO" id="GO:0003700">
    <property type="term" value="F:DNA-binding transcription factor activity"/>
    <property type="evidence" value="ECO:0007669"/>
    <property type="project" value="InterPro"/>
</dbReference>
<proteinExistence type="predicted"/>
<feature type="region of interest" description="Disordered" evidence="5">
    <location>
        <begin position="1"/>
        <end position="67"/>
    </location>
</feature>
<dbReference type="Proteomes" id="UP000006548">
    <property type="component" value="Chromosome 1"/>
</dbReference>
<dbReference type="TAIR" id="AT1G71200">
    <property type="gene designation" value="CITF1"/>
</dbReference>
<accession>A0A1P8AVG1</accession>
<sequence length="262" mass="29740">MSSQPNHQTSISSLLHDRLHIPPAETIVEKESAEKDTCQSQRKRKEPVLHEVDGSSSGAAKKQDHNAKERLRRMRLHASYLTLGTLLPDHSSSSSKVLFSLLLLQVRYVLLVVELYITFLADWQKKWSAPSIIDNVITYIPKLQNEVGELTLRKQKLVELERRGPSIRAISVLELGESGYEAVVQICLKKENEDEFSNLLHVMEVQGLSVLSASTSQVCREQRVVCYNFHVKMDEKPCEGDDYITVLKNNIISSLRDNTKCK</sequence>
<dbReference type="InterPro" id="IPR036638">
    <property type="entry name" value="HLH_DNA-bd_sf"/>
</dbReference>
<organism evidence="8 9">
    <name type="scientific">Arabidopsis thaliana</name>
    <name type="common">Mouse-ear cress</name>
    <dbReference type="NCBI Taxonomy" id="3702"/>
    <lineage>
        <taxon>Eukaryota</taxon>
        <taxon>Viridiplantae</taxon>
        <taxon>Streptophyta</taxon>
        <taxon>Embryophyta</taxon>
        <taxon>Tracheophyta</taxon>
        <taxon>Spermatophyta</taxon>
        <taxon>Magnoliopsida</taxon>
        <taxon>eudicotyledons</taxon>
        <taxon>Gunneridae</taxon>
        <taxon>Pentapetalae</taxon>
        <taxon>rosids</taxon>
        <taxon>malvids</taxon>
        <taxon>Brassicales</taxon>
        <taxon>Brassicaceae</taxon>
        <taxon>Camelineae</taxon>
        <taxon>Arabidopsis</taxon>
    </lineage>
</organism>
<keyword evidence="2" id="KW-0805">Transcription regulation</keyword>
<dbReference type="InterPro" id="IPR011598">
    <property type="entry name" value="bHLH_dom"/>
</dbReference>
<feature type="compositionally biased region" description="Basic and acidic residues" evidence="5">
    <location>
        <begin position="27"/>
        <end position="37"/>
    </location>
</feature>
<keyword evidence="9" id="KW-1185">Reference proteome</keyword>
<evidence type="ECO:0000256" key="1">
    <source>
        <dbReference type="ARBA" id="ARBA00004123"/>
    </source>
</evidence>
<evidence type="ECO:0000313" key="9">
    <source>
        <dbReference type="Proteomes" id="UP000006548"/>
    </source>
</evidence>
<dbReference type="GO" id="GO:0046983">
    <property type="term" value="F:protein dimerization activity"/>
    <property type="evidence" value="ECO:0007669"/>
    <property type="project" value="InterPro"/>
</dbReference>
<dbReference type="GeneID" id="843460"/>
<name>A0A1P8AVG1_ARATH</name>
<dbReference type="PROSITE" id="PS50888">
    <property type="entry name" value="BHLH"/>
    <property type="match status" value="1"/>
</dbReference>
<evidence type="ECO:0000313" key="8">
    <source>
        <dbReference type="EMBL" id="ANM60654.1"/>
    </source>
</evidence>
<dbReference type="InterPro" id="IPR015660">
    <property type="entry name" value="MASH1/Ascl1a-like"/>
</dbReference>
<protein>
    <submittedName>
        <fullName evidence="8">Basic helix-loop-helix (BHLH) DNA-binding superfamily protein</fullName>
    </submittedName>
</protein>
<keyword evidence="4" id="KW-0539">Nucleus</keyword>
<dbReference type="SUPFAM" id="SSF47459">
    <property type="entry name" value="HLH, helix-loop-helix DNA-binding domain"/>
    <property type="match status" value="1"/>
</dbReference>
<dbReference type="ExpressionAtlas" id="A0A1P8AVG1">
    <property type="expression patterns" value="baseline and differential"/>
</dbReference>
<dbReference type="Araport" id="AT1G71200"/>
<dbReference type="Pfam" id="PF00010">
    <property type="entry name" value="HLH"/>
    <property type="match status" value="1"/>
</dbReference>
<keyword evidence="8" id="KW-0238">DNA-binding</keyword>
<evidence type="ECO:0000313" key="10">
    <source>
        <dbReference type="TAIR" id="AT1G71200"/>
    </source>
</evidence>
<evidence type="ECO:0000256" key="2">
    <source>
        <dbReference type="ARBA" id="ARBA00023015"/>
    </source>
</evidence>
<evidence type="ECO:0000259" key="6">
    <source>
        <dbReference type="PROSITE" id="PS50888"/>
    </source>
</evidence>
<gene>
    <name evidence="10" type="primary">CITF1</name>
    <name evidence="7 8" type="ordered locus">At1g71200</name>
    <name evidence="8" type="ORF">F23N20.19</name>
    <name evidence="8" type="ORF">F23N20_19</name>
</gene>
<dbReference type="RefSeq" id="NP_001322926.1">
    <property type="nucleotide sequence ID" value="NM_001334489.1"/>
</dbReference>
<dbReference type="GO" id="GO:0006357">
    <property type="term" value="P:regulation of transcription by RNA polymerase II"/>
    <property type="evidence" value="ECO:0007669"/>
    <property type="project" value="InterPro"/>
</dbReference>
<dbReference type="GO" id="GO:0005634">
    <property type="term" value="C:nucleus"/>
    <property type="evidence" value="ECO:0007669"/>
    <property type="project" value="UniProtKB-SubCell"/>
</dbReference>
<evidence type="ECO:0000313" key="7">
    <source>
        <dbReference type="Araport" id="AT1G71200"/>
    </source>
</evidence>
<dbReference type="AlphaFoldDB" id="A0A1P8AVG1"/>
<comment type="subcellular location">
    <subcellularLocation>
        <location evidence="1">Nucleus</location>
    </subcellularLocation>
</comment>
<keyword evidence="3" id="KW-0804">Transcription</keyword>
<feature type="domain" description="BHLH" evidence="6">
    <location>
        <begin position="60"/>
        <end position="143"/>
    </location>
</feature>